<feature type="transmembrane region" description="Helical" evidence="2">
    <location>
        <begin position="177"/>
        <end position="200"/>
    </location>
</feature>
<dbReference type="EMBL" id="GL377302">
    <property type="protein sequence ID" value="EFJ02435.1"/>
    <property type="molecule type" value="Genomic_DNA"/>
</dbReference>
<organism evidence="4">
    <name type="scientific">Schizophyllum commune (strain H4-8 / FGSC 9210)</name>
    <name type="common">Split gill fungus</name>
    <dbReference type="NCBI Taxonomy" id="578458"/>
    <lineage>
        <taxon>Eukaryota</taxon>
        <taxon>Fungi</taxon>
        <taxon>Dikarya</taxon>
        <taxon>Basidiomycota</taxon>
        <taxon>Agaricomycotina</taxon>
        <taxon>Agaricomycetes</taxon>
        <taxon>Agaricomycetidae</taxon>
        <taxon>Agaricales</taxon>
        <taxon>Schizophyllaceae</taxon>
        <taxon>Schizophyllum</taxon>
    </lineage>
</organism>
<feature type="compositionally biased region" description="Low complexity" evidence="1">
    <location>
        <begin position="157"/>
        <end position="170"/>
    </location>
</feature>
<protein>
    <submittedName>
        <fullName evidence="3">Uncharacterized protein</fullName>
    </submittedName>
</protein>
<feature type="region of interest" description="Disordered" evidence="1">
    <location>
        <begin position="148"/>
        <end position="170"/>
    </location>
</feature>
<dbReference type="VEuPathDB" id="FungiDB:SCHCODRAFT_02611254"/>
<keyword evidence="2" id="KW-0472">Membrane</keyword>
<dbReference type="AlphaFoldDB" id="D8PQR2"/>
<dbReference type="KEGG" id="scm:SCHCO_02611254"/>
<dbReference type="Gene3D" id="2.60.120.260">
    <property type="entry name" value="Galactose-binding domain-like"/>
    <property type="match status" value="1"/>
</dbReference>
<accession>D8PQR2</accession>
<dbReference type="RefSeq" id="XP_003037337.1">
    <property type="nucleotide sequence ID" value="XM_003037291.1"/>
</dbReference>
<name>D8PQR2_SCHCM</name>
<keyword evidence="2" id="KW-0812">Transmembrane</keyword>
<dbReference type="HOGENOM" id="CLU_049745_0_0_1"/>
<evidence type="ECO:0000313" key="4">
    <source>
        <dbReference type="Proteomes" id="UP000007431"/>
    </source>
</evidence>
<keyword evidence="2" id="KW-1133">Transmembrane helix</keyword>
<evidence type="ECO:0000256" key="1">
    <source>
        <dbReference type="SAM" id="MobiDB-lite"/>
    </source>
</evidence>
<feature type="non-terminal residue" evidence="3">
    <location>
        <position position="321"/>
    </location>
</feature>
<dbReference type="OrthoDB" id="3067294at2759"/>
<reference evidence="3 4" key="1">
    <citation type="journal article" date="2010" name="Nat. Biotechnol.">
        <title>Genome sequence of the model mushroom Schizophyllum commune.</title>
        <authorList>
            <person name="Ohm R.A."/>
            <person name="de Jong J.F."/>
            <person name="Lugones L.G."/>
            <person name="Aerts A."/>
            <person name="Kothe E."/>
            <person name="Stajich J.E."/>
            <person name="de Vries R.P."/>
            <person name="Record E."/>
            <person name="Levasseur A."/>
            <person name="Baker S.E."/>
            <person name="Bartholomew K.A."/>
            <person name="Coutinho P.M."/>
            <person name="Erdmann S."/>
            <person name="Fowler T.J."/>
            <person name="Gathman A.C."/>
            <person name="Lombard V."/>
            <person name="Henrissat B."/>
            <person name="Knabe N."/>
            <person name="Kuees U."/>
            <person name="Lilly W.W."/>
            <person name="Lindquist E."/>
            <person name="Lucas S."/>
            <person name="Magnuson J.K."/>
            <person name="Piumi F."/>
            <person name="Raudaskoski M."/>
            <person name="Salamov A."/>
            <person name="Schmutz J."/>
            <person name="Schwarze F.W.M.R."/>
            <person name="vanKuyk P.A."/>
            <person name="Horton J.S."/>
            <person name="Grigoriev I.V."/>
            <person name="Woesten H.A.B."/>
        </authorList>
    </citation>
    <scope>NUCLEOTIDE SEQUENCE [LARGE SCALE GENOMIC DNA]</scope>
    <source>
        <strain evidence="4">H4-8 / FGSC 9210</strain>
    </source>
</reference>
<proteinExistence type="predicted"/>
<evidence type="ECO:0000256" key="2">
    <source>
        <dbReference type="SAM" id="Phobius"/>
    </source>
</evidence>
<dbReference type="GeneID" id="9584969"/>
<dbReference type="eggNOG" id="ENOG502SYQD">
    <property type="taxonomic scope" value="Eukaryota"/>
</dbReference>
<gene>
    <name evidence="3" type="ORF">SCHCODRAFT_104057</name>
</gene>
<evidence type="ECO:0000313" key="3">
    <source>
        <dbReference type="EMBL" id="EFJ02435.1"/>
    </source>
</evidence>
<dbReference type="OMA" id="NYRRERH"/>
<keyword evidence="4" id="KW-1185">Reference proteome</keyword>
<dbReference type="Proteomes" id="UP000007431">
    <property type="component" value="Unassembled WGS sequence"/>
</dbReference>
<dbReference type="InParanoid" id="D8PQR2"/>
<sequence>MSNTGNSKALIDDQSSNVTFHGQWEVGGAPNEYNETVSSTRTAGDSFEVRFNGWLIAVYGTLDYSSDGVRTNYSIDNGEATTVTSRAGAGDTYKQIFFTSDGFDVAADHTLTVTMDYVNTTYEEGEGTIWFDYFEIYGNLGDAINSAEMPTGTDAGSTPASSTSVPPTSSHAVNTGAIIGGTIGGVFLLSLGIVCVLVYYARRGQREPTRDTASAQEKFHPDYLYLPRNAVIQPFIMSSTESPGPRKKTIVAETEPSALVTPQNPVPSTGDSTDIQGVVVGTALTAVVEHEPDPELQMIDVIRHTDSGLRGIEIPPEYTAE</sequence>